<evidence type="ECO:0000313" key="2">
    <source>
        <dbReference type="Proteomes" id="UP001235030"/>
    </source>
</evidence>
<keyword evidence="2" id="KW-1185">Reference proteome</keyword>
<dbReference type="Proteomes" id="UP001235030">
    <property type="component" value="Chromosome"/>
</dbReference>
<protein>
    <submittedName>
        <fullName evidence="1">Uncharacterized protein</fullName>
    </submittedName>
</protein>
<evidence type="ECO:0000313" key="1">
    <source>
        <dbReference type="EMBL" id="WMT81194.1"/>
    </source>
</evidence>
<reference evidence="1 2" key="1">
    <citation type="submission" date="2022-07" db="EMBL/GenBank/DDBJ databases">
        <title>Genome sequence of Terrisporobacter mayombei DSM6539.</title>
        <authorList>
            <person name="Boeer T."/>
            <person name="Bengelsdorf F.R."/>
            <person name="Daniel R."/>
            <person name="Poehlein A."/>
        </authorList>
    </citation>
    <scope>NUCLEOTIDE SEQUENCE [LARGE SCALE GENOMIC DNA]</scope>
    <source>
        <strain evidence="1 2">DSM 6539</strain>
    </source>
</reference>
<sequence length="32" mass="3693">MVIKSGTWAEINLDSIGYNLKEIKNSLKRNKE</sequence>
<gene>
    <name evidence="1" type="ORF">TEMA_15270</name>
</gene>
<proteinExistence type="predicted"/>
<accession>A0ABY9Q0Q2</accession>
<dbReference type="EMBL" id="CP101637">
    <property type="protein sequence ID" value="WMT81194.1"/>
    <property type="molecule type" value="Genomic_DNA"/>
</dbReference>
<organism evidence="1 2">
    <name type="scientific">Terrisporobacter mayombei</name>
    <dbReference type="NCBI Taxonomy" id="1541"/>
    <lineage>
        <taxon>Bacteria</taxon>
        <taxon>Bacillati</taxon>
        <taxon>Bacillota</taxon>
        <taxon>Clostridia</taxon>
        <taxon>Peptostreptococcales</taxon>
        <taxon>Peptostreptococcaceae</taxon>
        <taxon>Terrisporobacter</taxon>
    </lineage>
</organism>
<name>A0ABY9Q0Q2_9FIRM</name>